<reference evidence="2" key="2">
    <citation type="submission" date="2025-08" db="UniProtKB">
        <authorList>
            <consortium name="RefSeq"/>
        </authorList>
    </citation>
    <scope>IDENTIFICATION</scope>
    <source>
        <tissue evidence="2">Seedling</tissue>
    </source>
</reference>
<protein>
    <submittedName>
        <fullName evidence="2">Uncharacterized protein LOC107426730</fullName>
    </submittedName>
</protein>
<evidence type="ECO:0000313" key="1">
    <source>
        <dbReference type="Proteomes" id="UP001652623"/>
    </source>
</evidence>
<keyword evidence="1" id="KW-1185">Reference proteome</keyword>
<dbReference type="PANTHER" id="PTHR32254">
    <property type="entry name" value="EXPRESSED PROTEIN"/>
    <property type="match status" value="1"/>
</dbReference>
<dbReference type="Gene3D" id="3.60.21.10">
    <property type="match status" value="1"/>
</dbReference>
<proteinExistence type="predicted"/>
<gene>
    <name evidence="2" type="primary">LOC107426730</name>
</gene>
<dbReference type="GeneID" id="107426730"/>
<dbReference type="SUPFAM" id="SSF56300">
    <property type="entry name" value="Metallo-dependent phosphatases"/>
    <property type="match status" value="1"/>
</dbReference>
<sequence>MDKPSWLPTLVAQLSLVFALFLALKLGQPQKKFLYNKTSESRPLDLYFISIRGGFRPFNQQTHLLKQVDMVAKAYKARFVVSISELGVDDPLMKNATRQFSSLKIPWYTTRVSKEHDRGYFLKQVKMPYGKTLDIIGVNTGLLQDSVHGGSIGETGNNQLNWLRSTLETTISNWRIAVGFHPLVVCEETDEGKEAKQVFETLHQTFMKFEVNAYISGQGCTSNVHQGGIAYIGNPGPIAKGPYLALANGRSVFRRELDNGFLLHRVSSLEIVTYFVSSAGEVVHRTVLQQRGREVV</sequence>
<dbReference type="InParanoid" id="A0A6P4B2A5"/>
<dbReference type="RefSeq" id="XP_015892481.3">
    <property type="nucleotide sequence ID" value="XM_016036995.4"/>
</dbReference>
<evidence type="ECO:0000313" key="2">
    <source>
        <dbReference type="RefSeq" id="XP_015892481.3"/>
    </source>
</evidence>
<dbReference type="AlphaFoldDB" id="A0A6P4B2A5"/>
<accession>A0A6P4B2A5</accession>
<organism evidence="1 2">
    <name type="scientific">Ziziphus jujuba</name>
    <name type="common">Chinese jujube</name>
    <name type="synonym">Ziziphus sativa</name>
    <dbReference type="NCBI Taxonomy" id="326968"/>
    <lineage>
        <taxon>Eukaryota</taxon>
        <taxon>Viridiplantae</taxon>
        <taxon>Streptophyta</taxon>
        <taxon>Embryophyta</taxon>
        <taxon>Tracheophyta</taxon>
        <taxon>Spermatophyta</taxon>
        <taxon>Magnoliopsida</taxon>
        <taxon>eudicotyledons</taxon>
        <taxon>Gunneridae</taxon>
        <taxon>Pentapetalae</taxon>
        <taxon>rosids</taxon>
        <taxon>fabids</taxon>
        <taxon>Rosales</taxon>
        <taxon>Rhamnaceae</taxon>
        <taxon>Paliureae</taxon>
        <taxon>Ziziphus</taxon>
    </lineage>
</organism>
<name>A0A6P4B2A5_ZIZJJ</name>
<dbReference type="FunCoup" id="A0A6P4B2A5">
    <property type="interactions" value="1632"/>
</dbReference>
<reference evidence="1" key="1">
    <citation type="submission" date="2025-05" db="UniProtKB">
        <authorList>
            <consortium name="RefSeq"/>
        </authorList>
    </citation>
    <scope>NUCLEOTIDE SEQUENCE [LARGE SCALE GENOMIC DNA]</scope>
</reference>
<dbReference type="PANTHER" id="PTHR32254:SF5">
    <property type="entry name" value="CALCINEURIN-LIKE METALLO-PHOSPHOESTERASE SUPERFAMILY PROTEIN"/>
    <property type="match status" value="1"/>
</dbReference>
<dbReference type="InterPro" id="IPR029052">
    <property type="entry name" value="Metallo-depent_PP-like"/>
</dbReference>
<dbReference type="Proteomes" id="UP001652623">
    <property type="component" value="Chromosome 1"/>
</dbReference>
<dbReference type="KEGG" id="zju:107426730"/>